<evidence type="ECO:0000259" key="10">
    <source>
        <dbReference type="PROSITE" id="PS50110"/>
    </source>
</evidence>
<evidence type="ECO:0000256" key="2">
    <source>
        <dbReference type="ARBA" id="ARBA00012438"/>
    </source>
</evidence>
<keyword evidence="5" id="KW-0418">Kinase</keyword>
<dbReference type="InterPro" id="IPR011006">
    <property type="entry name" value="CheY-like_superfamily"/>
</dbReference>
<dbReference type="Pfam" id="PF00072">
    <property type="entry name" value="Response_reg"/>
    <property type="match status" value="1"/>
</dbReference>
<organism evidence="11">
    <name type="scientific">uncultured Phycisphaerae bacterium</name>
    <dbReference type="NCBI Taxonomy" id="904963"/>
    <lineage>
        <taxon>Bacteria</taxon>
        <taxon>Pseudomonadati</taxon>
        <taxon>Planctomycetota</taxon>
        <taxon>Phycisphaerae</taxon>
        <taxon>environmental samples</taxon>
    </lineage>
</organism>
<evidence type="ECO:0000256" key="5">
    <source>
        <dbReference type="ARBA" id="ARBA00022777"/>
    </source>
</evidence>
<dbReference type="InterPro" id="IPR004358">
    <property type="entry name" value="Sig_transdc_His_kin-like_C"/>
</dbReference>
<keyword evidence="7" id="KW-0175">Coiled coil</keyword>
<accession>A0A6J4QD88</accession>
<dbReference type="InterPro" id="IPR013656">
    <property type="entry name" value="PAS_4"/>
</dbReference>
<dbReference type="InterPro" id="IPR003661">
    <property type="entry name" value="HisK_dim/P_dom"/>
</dbReference>
<evidence type="ECO:0000313" key="11">
    <source>
        <dbReference type="EMBL" id="CAA9440451.1"/>
    </source>
</evidence>
<evidence type="ECO:0000256" key="1">
    <source>
        <dbReference type="ARBA" id="ARBA00000085"/>
    </source>
</evidence>
<evidence type="ECO:0000256" key="6">
    <source>
        <dbReference type="PROSITE-ProRule" id="PRU00169"/>
    </source>
</evidence>
<dbReference type="InterPro" id="IPR036097">
    <property type="entry name" value="HisK_dim/P_sf"/>
</dbReference>
<dbReference type="Pfam" id="PF00512">
    <property type="entry name" value="HisKA"/>
    <property type="match status" value="1"/>
</dbReference>
<feature type="transmembrane region" description="Helical" evidence="8">
    <location>
        <begin position="16"/>
        <end position="34"/>
    </location>
</feature>
<evidence type="ECO:0000256" key="8">
    <source>
        <dbReference type="SAM" id="Phobius"/>
    </source>
</evidence>
<dbReference type="SUPFAM" id="SSF55785">
    <property type="entry name" value="PYP-like sensor domain (PAS domain)"/>
    <property type="match status" value="1"/>
</dbReference>
<dbReference type="Pfam" id="PF02518">
    <property type="entry name" value="HATPase_c"/>
    <property type="match status" value="1"/>
</dbReference>
<feature type="transmembrane region" description="Helical" evidence="8">
    <location>
        <begin position="54"/>
        <end position="74"/>
    </location>
</feature>
<dbReference type="SUPFAM" id="SSF52172">
    <property type="entry name" value="CheY-like"/>
    <property type="match status" value="1"/>
</dbReference>
<dbReference type="SUPFAM" id="SSF47384">
    <property type="entry name" value="Homodimeric domain of signal transducing histidine kinase"/>
    <property type="match status" value="1"/>
</dbReference>
<dbReference type="CDD" id="cd00082">
    <property type="entry name" value="HisKA"/>
    <property type="match status" value="1"/>
</dbReference>
<evidence type="ECO:0000256" key="7">
    <source>
        <dbReference type="SAM" id="Coils"/>
    </source>
</evidence>
<dbReference type="Gene3D" id="3.30.450.20">
    <property type="entry name" value="PAS domain"/>
    <property type="match status" value="1"/>
</dbReference>
<dbReference type="InterPro" id="IPR036890">
    <property type="entry name" value="HATPase_C_sf"/>
</dbReference>
<proteinExistence type="predicted"/>
<dbReference type="Gene3D" id="3.40.50.2300">
    <property type="match status" value="1"/>
</dbReference>
<feature type="coiled-coil region" evidence="7">
    <location>
        <begin position="204"/>
        <end position="231"/>
    </location>
</feature>
<dbReference type="Pfam" id="PF08448">
    <property type="entry name" value="PAS_4"/>
    <property type="match status" value="1"/>
</dbReference>
<dbReference type="EMBL" id="CADCUQ010000954">
    <property type="protein sequence ID" value="CAA9440451.1"/>
    <property type="molecule type" value="Genomic_DNA"/>
</dbReference>
<dbReference type="PANTHER" id="PTHR43547">
    <property type="entry name" value="TWO-COMPONENT HISTIDINE KINASE"/>
    <property type="match status" value="1"/>
</dbReference>
<evidence type="ECO:0000259" key="9">
    <source>
        <dbReference type="PROSITE" id="PS50109"/>
    </source>
</evidence>
<dbReference type="PROSITE" id="PS50110">
    <property type="entry name" value="RESPONSE_REGULATORY"/>
    <property type="match status" value="1"/>
</dbReference>
<dbReference type="PANTHER" id="PTHR43547:SF2">
    <property type="entry name" value="HYBRID SIGNAL TRANSDUCTION HISTIDINE KINASE C"/>
    <property type="match status" value="1"/>
</dbReference>
<dbReference type="SUPFAM" id="SSF55874">
    <property type="entry name" value="ATPase domain of HSP90 chaperone/DNA topoisomerase II/histidine kinase"/>
    <property type="match status" value="1"/>
</dbReference>
<gene>
    <name evidence="11" type="ORF">AVDCRST_MAG64-4119</name>
</gene>
<dbReference type="InterPro" id="IPR003594">
    <property type="entry name" value="HATPase_dom"/>
</dbReference>
<dbReference type="Gene3D" id="3.30.565.10">
    <property type="entry name" value="Histidine kinase-like ATPase, C-terminal domain"/>
    <property type="match status" value="1"/>
</dbReference>
<reference evidence="11" key="1">
    <citation type="submission" date="2020-02" db="EMBL/GenBank/DDBJ databases">
        <authorList>
            <person name="Meier V. D."/>
        </authorList>
    </citation>
    <scope>NUCLEOTIDE SEQUENCE</scope>
    <source>
        <strain evidence="11">AVDCRST_MAG64</strain>
    </source>
</reference>
<dbReference type="FunFam" id="3.30.565.10:FF:000006">
    <property type="entry name" value="Sensor histidine kinase WalK"/>
    <property type="match status" value="1"/>
</dbReference>
<keyword evidence="3 6" id="KW-0597">Phosphoprotein</keyword>
<evidence type="ECO:0000256" key="3">
    <source>
        <dbReference type="ARBA" id="ARBA00022553"/>
    </source>
</evidence>
<dbReference type="SMART" id="SM00388">
    <property type="entry name" value="HisKA"/>
    <property type="match status" value="1"/>
</dbReference>
<dbReference type="GO" id="GO:0000155">
    <property type="term" value="F:phosphorelay sensor kinase activity"/>
    <property type="evidence" value="ECO:0007669"/>
    <property type="project" value="InterPro"/>
</dbReference>
<keyword evidence="8" id="KW-0812">Transmembrane</keyword>
<dbReference type="PRINTS" id="PR00344">
    <property type="entry name" value="BCTRLSENSOR"/>
</dbReference>
<comment type="catalytic activity">
    <reaction evidence="1">
        <text>ATP + protein L-histidine = ADP + protein N-phospho-L-histidine.</text>
        <dbReference type="EC" id="2.7.13.3"/>
    </reaction>
</comment>
<dbReference type="InterPro" id="IPR005467">
    <property type="entry name" value="His_kinase_dom"/>
</dbReference>
<dbReference type="AlphaFoldDB" id="A0A6J4QD88"/>
<keyword evidence="4" id="KW-0808">Transferase</keyword>
<feature type="domain" description="Response regulatory" evidence="10">
    <location>
        <begin position="486"/>
        <end position="600"/>
    </location>
</feature>
<dbReference type="InterPro" id="IPR035965">
    <property type="entry name" value="PAS-like_dom_sf"/>
</dbReference>
<dbReference type="SMART" id="SM00387">
    <property type="entry name" value="HATPase_c"/>
    <property type="match status" value="1"/>
</dbReference>
<dbReference type="PROSITE" id="PS50109">
    <property type="entry name" value="HIS_KIN"/>
    <property type="match status" value="1"/>
</dbReference>
<keyword evidence="8" id="KW-0472">Membrane</keyword>
<dbReference type="SMART" id="SM00448">
    <property type="entry name" value="REC"/>
    <property type="match status" value="1"/>
</dbReference>
<dbReference type="InterPro" id="IPR001789">
    <property type="entry name" value="Sig_transdc_resp-reg_receiver"/>
</dbReference>
<name>A0A6J4QD88_9BACT</name>
<evidence type="ECO:0000256" key="4">
    <source>
        <dbReference type="ARBA" id="ARBA00022679"/>
    </source>
</evidence>
<feature type="modified residue" description="4-aspartylphosphate" evidence="6">
    <location>
        <position position="533"/>
    </location>
</feature>
<protein>
    <recommendedName>
        <fullName evidence="2">histidine kinase</fullName>
        <ecNumber evidence="2">2.7.13.3</ecNumber>
    </recommendedName>
</protein>
<dbReference type="Gene3D" id="1.10.287.130">
    <property type="match status" value="1"/>
</dbReference>
<keyword evidence="8" id="KW-1133">Transmembrane helix</keyword>
<feature type="domain" description="Histidine kinase" evidence="9">
    <location>
        <begin position="231"/>
        <end position="456"/>
    </location>
</feature>
<sequence>MSSPAPAPKRRSDLSSALRITLIYALFAAVWILLSDRLLELAVGPDRVDRLRWLQTAAGLLFVVITAGLLFGVVTRRLRQIRAAQTESADTAARLATFTDNLPGVAFIKDAGGRFVFARGRSTDAAVPMQDVLNGAFLARLTPDERAMIARNDQAVFEGGSGSQLVETLALPAGLRHFLVHRFPLRGPAGEPLVGGIALDVTERTEAEARIRQLARQLEDASRMKDQFLSNLSHELRTPITAIRLWTEVLRDPDPGDMETIREAVGMIRHSAVTQSLLIEDLLDVTRIIGGRLTVDQRPMSLADVVRHTVELLEPMAQEREATVRTALPTTAAGGVERCPMLGDARRVQQVVWNLLTNAIKFSGPRGEVDCRLARDADEWVLTVSDHGVGIRPDQLAHVFDRFRQTESTRVRPEGGVGIGLSIVKHLVEAHGGTVSAHSEGENRGAKFAVRFPAANEAAARPADDTPLAGLEPAAAPATQPLFGRRVLLVEDSADSRTGMTLLLGKAGAKVTAVDSAEPALSAGDGFDMLLSDIGLPDQDGCELVTQIRRRPEWRGRPAIAISAYALPEDKARALAAGFDDFVVKPVDPDKLIELMAEWFAKPRPVAAA</sequence>
<dbReference type="EC" id="2.7.13.3" evidence="2"/>